<organism evidence="2 3">
    <name type="scientific">Tribolium castaneum</name>
    <name type="common">Red flour beetle</name>
    <dbReference type="NCBI Taxonomy" id="7070"/>
    <lineage>
        <taxon>Eukaryota</taxon>
        <taxon>Metazoa</taxon>
        <taxon>Ecdysozoa</taxon>
        <taxon>Arthropoda</taxon>
        <taxon>Hexapoda</taxon>
        <taxon>Insecta</taxon>
        <taxon>Pterygota</taxon>
        <taxon>Neoptera</taxon>
        <taxon>Endopterygota</taxon>
        <taxon>Coleoptera</taxon>
        <taxon>Polyphaga</taxon>
        <taxon>Cucujiformia</taxon>
        <taxon>Tenebrionidae</taxon>
        <taxon>Tenebrionidae incertae sedis</taxon>
        <taxon>Tribolium</taxon>
    </lineage>
</organism>
<proteinExistence type="predicted"/>
<name>D6WKB1_TRICA</name>
<dbReference type="EMBL" id="KQ971342">
    <property type="protein sequence ID" value="EFA03971.1"/>
    <property type="molecule type" value="Genomic_DNA"/>
</dbReference>
<dbReference type="InParanoid" id="D6WKB1"/>
<reference evidence="2 3" key="2">
    <citation type="journal article" date="2010" name="Nucleic Acids Res.">
        <title>BeetleBase in 2010: revisions to provide comprehensive genomic information for Tribolium castaneum.</title>
        <authorList>
            <person name="Kim H.S."/>
            <person name="Murphy T."/>
            <person name="Xia J."/>
            <person name="Caragea D."/>
            <person name="Park Y."/>
            <person name="Beeman R.W."/>
            <person name="Lorenzen M.D."/>
            <person name="Butcher S."/>
            <person name="Manak J.R."/>
            <person name="Brown S.J."/>
        </authorList>
    </citation>
    <scope>GENOME REANNOTATION</scope>
    <source>
        <strain evidence="2 3">Georgia GA2</strain>
    </source>
</reference>
<evidence type="ECO:0000313" key="3">
    <source>
        <dbReference type="Proteomes" id="UP000007266"/>
    </source>
</evidence>
<accession>D6WKB1</accession>
<evidence type="ECO:0000256" key="1">
    <source>
        <dbReference type="SAM" id="MobiDB-lite"/>
    </source>
</evidence>
<reference evidence="2 3" key="1">
    <citation type="journal article" date="2008" name="Nature">
        <title>The genome of the model beetle and pest Tribolium castaneum.</title>
        <authorList>
            <consortium name="Tribolium Genome Sequencing Consortium"/>
            <person name="Richards S."/>
            <person name="Gibbs R.A."/>
            <person name="Weinstock G.M."/>
            <person name="Brown S.J."/>
            <person name="Denell R."/>
            <person name="Beeman R.W."/>
            <person name="Gibbs R."/>
            <person name="Beeman R.W."/>
            <person name="Brown S.J."/>
            <person name="Bucher G."/>
            <person name="Friedrich M."/>
            <person name="Grimmelikhuijzen C.J."/>
            <person name="Klingler M."/>
            <person name="Lorenzen M."/>
            <person name="Richards S."/>
            <person name="Roth S."/>
            <person name="Schroder R."/>
            <person name="Tautz D."/>
            <person name="Zdobnov E.M."/>
            <person name="Muzny D."/>
            <person name="Gibbs R.A."/>
            <person name="Weinstock G.M."/>
            <person name="Attaway T."/>
            <person name="Bell S."/>
            <person name="Buhay C.J."/>
            <person name="Chandrabose M.N."/>
            <person name="Chavez D."/>
            <person name="Clerk-Blankenburg K.P."/>
            <person name="Cree A."/>
            <person name="Dao M."/>
            <person name="Davis C."/>
            <person name="Chacko J."/>
            <person name="Dinh H."/>
            <person name="Dugan-Rocha S."/>
            <person name="Fowler G."/>
            <person name="Garner T.T."/>
            <person name="Garnes J."/>
            <person name="Gnirke A."/>
            <person name="Hawes A."/>
            <person name="Hernandez J."/>
            <person name="Hines S."/>
            <person name="Holder M."/>
            <person name="Hume J."/>
            <person name="Jhangiani S.N."/>
            <person name="Joshi V."/>
            <person name="Khan Z.M."/>
            <person name="Jackson L."/>
            <person name="Kovar C."/>
            <person name="Kowis A."/>
            <person name="Lee S."/>
            <person name="Lewis L.R."/>
            <person name="Margolis J."/>
            <person name="Morgan M."/>
            <person name="Nazareth L.V."/>
            <person name="Nguyen N."/>
            <person name="Okwuonu G."/>
            <person name="Parker D."/>
            <person name="Richards S."/>
            <person name="Ruiz S.J."/>
            <person name="Santibanez J."/>
            <person name="Savard J."/>
            <person name="Scherer S.E."/>
            <person name="Schneider B."/>
            <person name="Sodergren E."/>
            <person name="Tautz D."/>
            <person name="Vattahil S."/>
            <person name="Villasana D."/>
            <person name="White C.S."/>
            <person name="Wright R."/>
            <person name="Park Y."/>
            <person name="Beeman R.W."/>
            <person name="Lord J."/>
            <person name="Oppert B."/>
            <person name="Lorenzen M."/>
            <person name="Brown S."/>
            <person name="Wang L."/>
            <person name="Savard J."/>
            <person name="Tautz D."/>
            <person name="Richards S."/>
            <person name="Weinstock G."/>
            <person name="Gibbs R.A."/>
            <person name="Liu Y."/>
            <person name="Worley K."/>
            <person name="Weinstock G."/>
            <person name="Elsik C.G."/>
            <person name="Reese J.T."/>
            <person name="Elhaik E."/>
            <person name="Landan G."/>
            <person name="Graur D."/>
            <person name="Arensburger P."/>
            <person name="Atkinson P."/>
            <person name="Beeman R.W."/>
            <person name="Beidler J."/>
            <person name="Brown S.J."/>
            <person name="Demuth J.P."/>
            <person name="Drury D.W."/>
            <person name="Du Y.Z."/>
            <person name="Fujiwara H."/>
            <person name="Lorenzen M."/>
            <person name="Maselli V."/>
            <person name="Osanai M."/>
            <person name="Park Y."/>
            <person name="Robertson H.M."/>
            <person name="Tu Z."/>
            <person name="Wang J.J."/>
            <person name="Wang S."/>
            <person name="Richards S."/>
            <person name="Song H."/>
            <person name="Zhang L."/>
            <person name="Sodergren E."/>
            <person name="Werner D."/>
            <person name="Stanke M."/>
            <person name="Morgenstern B."/>
            <person name="Solovyev V."/>
            <person name="Kosarev P."/>
            <person name="Brown G."/>
            <person name="Chen H.C."/>
            <person name="Ermolaeva O."/>
            <person name="Hlavina W."/>
            <person name="Kapustin Y."/>
            <person name="Kiryutin B."/>
            <person name="Kitts P."/>
            <person name="Maglott D."/>
            <person name="Pruitt K."/>
            <person name="Sapojnikov V."/>
            <person name="Souvorov A."/>
            <person name="Mackey A.J."/>
            <person name="Waterhouse R.M."/>
            <person name="Wyder S."/>
            <person name="Zdobnov E.M."/>
            <person name="Zdobnov E.M."/>
            <person name="Wyder S."/>
            <person name="Kriventseva E.V."/>
            <person name="Kadowaki T."/>
            <person name="Bork P."/>
            <person name="Aranda M."/>
            <person name="Bao R."/>
            <person name="Beermann A."/>
            <person name="Berns N."/>
            <person name="Bolognesi R."/>
            <person name="Bonneton F."/>
            <person name="Bopp D."/>
            <person name="Brown S.J."/>
            <person name="Bucher G."/>
            <person name="Butts T."/>
            <person name="Chaumot A."/>
            <person name="Denell R.E."/>
            <person name="Ferrier D.E."/>
            <person name="Friedrich M."/>
            <person name="Gordon C.M."/>
            <person name="Jindra M."/>
            <person name="Klingler M."/>
            <person name="Lan Q."/>
            <person name="Lattorff H.M."/>
            <person name="Laudet V."/>
            <person name="von Levetsow C."/>
            <person name="Liu Z."/>
            <person name="Lutz R."/>
            <person name="Lynch J.A."/>
            <person name="da Fonseca R.N."/>
            <person name="Posnien N."/>
            <person name="Reuter R."/>
            <person name="Roth S."/>
            <person name="Savard J."/>
            <person name="Schinko J.B."/>
            <person name="Schmitt C."/>
            <person name="Schoppmeier M."/>
            <person name="Schroder R."/>
            <person name="Shippy T.D."/>
            <person name="Simonnet F."/>
            <person name="Marques-Souza H."/>
            <person name="Tautz D."/>
            <person name="Tomoyasu Y."/>
            <person name="Trauner J."/>
            <person name="Van der Zee M."/>
            <person name="Vervoort M."/>
            <person name="Wittkopp N."/>
            <person name="Wimmer E.A."/>
            <person name="Yang X."/>
            <person name="Jones A.K."/>
            <person name="Sattelle D.B."/>
            <person name="Ebert P.R."/>
            <person name="Nelson D."/>
            <person name="Scott J.G."/>
            <person name="Beeman R.W."/>
            <person name="Muthukrishnan S."/>
            <person name="Kramer K.J."/>
            <person name="Arakane Y."/>
            <person name="Beeman R.W."/>
            <person name="Zhu Q."/>
            <person name="Hogenkamp D."/>
            <person name="Dixit R."/>
            <person name="Oppert B."/>
            <person name="Jiang H."/>
            <person name="Zou Z."/>
            <person name="Marshall J."/>
            <person name="Elpidina E."/>
            <person name="Vinokurov K."/>
            <person name="Oppert C."/>
            <person name="Zou Z."/>
            <person name="Evans J."/>
            <person name="Lu Z."/>
            <person name="Zhao P."/>
            <person name="Sumathipala N."/>
            <person name="Altincicek B."/>
            <person name="Vilcinskas A."/>
            <person name="Williams M."/>
            <person name="Hultmark D."/>
            <person name="Hetru C."/>
            <person name="Jiang H."/>
            <person name="Grimmelikhuijzen C.J."/>
            <person name="Hauser F."/>
            <person name="Cazzamali G."/>
            <person name="Williamson M."/>
            <person name="Park Y."/>
            <person name="Li B."/>
            <person name="Tanaka Y."/>
            <person name="Predel R."/>
            <person name="Neupert S."/>
            <person name="Schachtner J."/>
            <person name="Verleyen P."/>
            <person name="Raible F."/>
            <person name="Bork P."/>
            <person name="Friedrich M."/>
            <person name="Walden K.K."/>
            <person name="Robertson H.M."/>
            <person name="Angeli S."/>
            <person name="Foret S."/>
            <person name="Bucher G."/>
            <person name="Schuetz S."/>
            <person name="Maleszka R."/>
            <person name="Wimmer E.A."/>
            <person name="Beeman R.W."/>
            <person name="Lorenzen M."/>
            <person name="Tomoyasu Y."/>
            <person name="Miller S.C."/>
            <person name="Grossmann D."/>
            <person name="Bucher G."/>
        </authorList>
    </citation>
    <scope>NUCLEOTIDE SEQUENCE [LARGE SCALE GENOMIC DNA]</scope>
    <source>
        <strain evidence="2 3">Georgia GA2</strain>
    </source>
</reference>
<sequence>MSRGHRIKALPPNRRNNKQDSRLDVIHDHSYTSRHDNWNDEIYPESYSTCYYLPMMAKYTESSVGSLESRQDTDKKWQLH</sequence>
<protein>
    <submittedName>
        <fullName evidence="2">Uncharacterized protein</fullName>
    </submittedName>
</protein>
<gene>
    <name evidence="2" type="primary">GLEAN_14117</name>
    <name evidence="2" type="ORF">TcasGA2_TC014117</name>
</gene>
<feature type="region of interest" description="Disordered" evidence="1">
    <location>
        <begin position="1"/>
        <end position="24"/>
    </location>
</feature>
<evidence type="ECO:0000313" key="2">
    <source>
        <dbReference type="EMBL" id="EFA03971.1"/>
    </source>
</evidence>
<dbReference type="AlphaFoldDB" id="D6WKB1"/>
<keyword evidence="3" id="KW-1185">Reference proteome</keyword>
<dbReference type="Proteomes" id="UP000007266">
    <property type="component" value="Linkage group 5"/>
</dbReference>
<dbReference type="HOGENOM" id="CLU_2592872_0_0_1"/>